<reference evidence="3" key="1">
    <citation type="journal article" date="2017" name="Nat. Ecol. Evol.">
        <title>Genome expansion and lineage-specific genetic innovations in the forest pathogenic fungi Armillaria.</title>
        <authorList>
            <person name="Sipos G."/>
            <person name="Prasanna A.N."/>
            <person name="Walter M.C."/>
            <person name="O'Connor E."/>
            <person name="Balint B."/>
            <person name="Krizsan K."/>
            <person name="Kiss B."/>
            <person name="Hess J."/>
            <person name="Varga T."/>
            <person name="Slot J."/>
            <person name="Riley R."/>
            <person name="Boka B."/>
            <person name="Rigling D."/>
            <person name="Barry K."/>
            <person name="Lee J."/>
            <person name="Mihaltcheva S."/>
            <person name="LaButti K."/>
            <person name="Lipzen A."/>
            <person name="Waldron R."/>
            <person name="Moloney N.M."/>
            <person name="Sperisen C."/>
            <person name="Kredics L."/>
            <person name="Vagvoelgyi C."/>
            <person name="Patrignani A."/>
            <person name="Fitzpatrick D."/>
            <person name="Nagy I."/>
            <person name="Doyle S."/>
            <person name="Anderson J.B."/>
            <person name="Grigoriev I.V."/>
            <person name="Gueldener U."/>
            <person name="Muensterkoetter M."/>
            <person name="Nagy L.G."/>
        </authorList>
    </citation>
    <scope>NUCLEOTIDE SEQUENCE [LARGE SCALE GENOMIC DNA]</scope>
    <source>
        <strain evidence="3">C18/9</strain>
    </source>
</reference>
<keyword evidence="3" id="KW-1185">Reference proteome</keyword>
<proteinExistence type="predicted"/>
<organism evidence="2 3">
    <name type="scientific">Armillaria ostoyae</name>
    <name type="common">Armillaria root rot fungus</name>
    <dbReference type="NCBI Taxonomy" id="47428"/>
    <lineage>
        <taxon>Eukaryota</taxon>
        <taxon>Fungi</taxon>
        <taxon>Dikarya</taxon>
        <taxon>Basidiomycota</taxon>
        <taxon>Agaricomycotina</taxon>
        <taxon>Agaricomycetes</taxon>
        <taxon>Agaricomycetidae</taxon>
        <taxon>Agaricales</taxon>
        <taxon>Marasmiineae</taxon>
        <taxon>Physalacriaceae</taxon>
        <taxon>Armillaria</taxon>
    </lineage>
</organism>
<accession>A0A284RY39</accession>
<dbReference type="Proteomes" id="UP000219338">
    <property type="component" value="Unassembled WGS sequence"/>
</dbReference>
<feature type="compositionally biased region" description="Low complexity" evidence="1">
    <location>
        <begin position="58"/>
        <end position="74"/>
    </location>
</feature>
<gene>
    <name evidence="2" type="ORF">ARMOST_17122</name>
</gene>
<sequence length="134" mass="14826">MPPSLGITAPSRSLMLPPYNQAYSLATTTRTSLPPFSISGNPTVRSSITWDHANAVKWTSTPPRSSPSSHWRPVPSDPPKTVRLDVEGCHAAVDDTRNARRRRPHPPCPVYGQLIFFVSKILSMDPLYTTLFAE</sequence>
<protein>
    <submittedName>
        <fullName evidence="2">Uncharacterized protein</fullName>
    </submittedName>
</protein>
<evidence type="ECO:0000256" key="1">
    <source>
        <dbReference type="SAM" id="MobiDB-lite"/>
    </source>
</evidence>
<name>A0A284RY39_ARMOS</name>
<dbReference type="EMBL" id="FUEG01000020">
    <property type="protein sequence ID" value="SJL13674.1"/>
    <property type="molecule type" value="Genomic_DNA"/>
</dbReference>
<evidence type="ECO:0000313" key="2">
    <source>
        <dbReference type="EMBL" id="SJL13674.1"/>
    </source>
</evidence>
<dbReference type="AlphaFoldDB" id="A0A284RY39"/>
<feature type="region of interest" description="Disordered" evidence="1">
    <location>
        <begin position="58"/>
        <end position="82"/>
    </location>
</feature>
<evidence type="ECO:0000313" key="3">
    <source>
        <dbReference type="Proteomes" id="UP000219338"/>
    </source>
</evidence>